<protein>
    <submittedName>
        <fullName evidence="1">Uncharacterized protein</fullName>
    </submittedName>
</protein>
<proteinExistence type="predicted"/>
<reference evidence="1" key="1">
    <citation type="journal article" date="2014" name="Int. J. Syst. Evol. Microbiol.">
        <title>Complete genome sequence of Corynebacterium casei LMG S-19264T (=DSM 44701T), isolated from a smear-ripened cheese.</title>
        <authorList>
            <consortium name="US DOE Joint Genome Institute (JGI-PGF)"/>
            <person name="Walter F."/>
            <person name="Albersmeier A."/>
            <person name="Kalinowski J."/>
            <person name="Ruckert C."/>
        </authorList>
    </citation>
    <scope>NUCLEOTIDE SEQUENCE</scope>
    <source>
        <strain evidence="1">JCM 4714</strain>
    </source>
</reference>
<organism evidence="1 2">
    <name type="scientific">Streptomyces alanosinicus</name>
    <dbReference type="NCBI Taxonomy" id="68171"/>
    <lineage>
        <taxon>Bacteria</taxon>
        <taxon>Bacillati</taxon>
        <taxon>Actinomycetota</taxon>
        <taxon>Actinomycetes</taxon>
        <taxon>Kitasatosporales</taxon>
        <taxon>Streptomycetaceae</taxon>
        <taxon>Streptomyces</taxon>
    </lineage>
</organism>
<evidence type="ECO:0000313" key="2">
    <source>
        <dbReference type="Proteomes" id="UP000655443"/>
    </source>
</evidence>
<name>A0A918YFT4_9ACTN</name>
<sequence>MQPARESGQSWAGFTRIDARAVGGTTPGSVLTIHLSRHDPELGANTDAQLLSSFLTAVDAGPHGDVASRAAFTRGSKTSLPLPPGCGRTTPQNWSWTGSCRNLLW</sequence>
<dbReference type="AlphaFoldDB" id="A0A918YFT4"/>
<evidence type="ECO:0000313" key="1">
    <source>
        <dbReference type="EMBL" id="GHE02609.1"/>
    </source>
</evidence>
<comment type="caution">
    <text evidence="1">The sequence shown here is derived from an EMBL/GenBank/DDBJ whole genome shotgun (WGS) entry which is preliminary data.</text>
</comment>
<keyword evidence="2" id="KW-1185">Reference proteome</keyword>
<dbReference type="Proteomes" id="UP000655443">
    <property type="component" value="Unassembled WGS sequence"/>
</dbReference>
<accession>A0A918YFT4</accession>
<gene>
    <name evidence="1" type="ORF">GCM10010339_26420</name>
</gene>
<reference evidence="1" key="2">
    <citation type="submission" date="2020-09" db="EMBL/GenBank/DDBJ databases">
        <authorList>
            <person name="Sun Q."/>
            <person name="Ohkuma M."/>
        </authorList>
    </citation>
    <scope>NUCLEOTIDE SEQUENCE</scope>
    <source>
        <strain evidence="1">JCM 4714</strain>
    </source>
</reference>
<dbReference type="EMBL" id="BMVG01000005">
    <property type="protein sequence ID" value="GHE02609.1"/>
    <property type="molecule type" value="Genomic_DNA"/>
</dbReference>